<dbReference type="AlphaFoldDB" id="A0A2K3N7T6"/>
<gene>
    <name evidence="1" type="ORF">L195_g022335</name>
</gene>
<dbReference type="PANTHER" id="PTHR35767">
    <property type="entry name" value="HAPLESS PROTEIN"/>
    <property type="match status" value="1"/>
</dbReference>
<comment type="caution">
    <text evidence="1">The sequence shown here is derived from an EMBL/GenBank/DDBJ whole genome shotgun (WGS) entry which is preliminary data.</text>
</comment>
<dbReference type="PANTHER" id="PTHR35767:SF11">
    <property type="match status" value="1"/>
</dbReference>
<reference evidence="1 2" key="2">
    <citation type="journal article" date="2017" name="Front. Plant Sci.">
        <title>Gene Classification and Mining of Molecular Markers Useful in Red Clover (Trifolium pratense) Breeding.</title>
        <authorList>
            <person name="Istvanek J."/>
            <person name="Dluhosova J."/>
            <person name="Dluhos P."/>
            <person name="Patkova L."/>
            <person name="Nedelnik J."/>
            <person name="Repkova J."/>
        </authorList>
    </citation>
    <scope>NUCLEOTIDE SEQUENCE [LARGE SCALE GENOMIC DNA]</scope>
    <source>
        <strain evidence="2">cv. Tatra</strain>
        <tissue evidence="1">Young leaves</tissue>
    </source>
</reference>
<dbReference type="Proteomes" id="UP000236291">
    <property type="component" value="Unassembled WGS sequence"/>
</dbReference>
<protein>
    <submittedName>
        <fullName evidence="1">Uncharacterized protein</fullName>
    </submittedName>
</protein>
<evidence type="ECO:0000313" key="2">
    <source>
        <dbReference type="Proteomes" id="UP000236291"/>
    </source>
</evidence>
<name>A0A2K3N7T6_TRIPR</name>
<sequence length="146" mass="16977">MGNSEAADVVKPFSIRQYVLACRQKSVSHSWPFPNKYLQMCLNHGLKDVLPPFESLKVKVQQHVIEQNQQNIKNECDFNVSHGEVSYKKVTKEYEWPSTFTLNQSSIHVHKILPSKLMKDKRKRRKGRCKKRSMVDILAVARHSTL</sequence>
<accession>A0A2K3N7T6</accession>
<dbReference type="STRING" id="57577.A0A2K3N7T6"/>
<organism evidence="1 2">
    <name type="scientific">Trifolium pratense</name>
    <name type="common">Red clover</name>
    <dbReference type="NCBI Taxonomy" id="57577"/>
    <lineage>
        <taxon>Eukaryota</taxon>
        <taxon>Viridiplantae</taxon>
        <taxon>Streptophyta</taxon>
        <taxon>Embryophyta</taxon>
        <taxon>Tracheophyta</taxon>
        <taxon>Spermatophyta</taxon>
        <taxon>Magnoliopsida</taxon>
        <taxon>eudicotyledons</taxon>
        <taxon>Gunneridae</taxon>
        <taxon>Pentapetalae</taxon>
        <taxon>rosids</taxon>
        <taxon>fabids</taxon>
        <taxon>Fabales</taxon>
        <taxon>Fabaceae</taxon>
        <taxon>Papilionoideae</taxon>
        <taxon>50 kb inversion clade</taxon>
        <taxon>NPAAA clade</taxon>
        <taxon>Hologalegina</taxon>
        <taxon>IRL clade</taxon>
        <taxon>Trifolieae</taxon>
        <taxon>Trifolium</taxon>
    </lineage>
</organism>
<reference evidence="1 2" key="1">
    <citation type="journal article" date="2014" name="Am. J. Bot.">
        <title>Genome assembly and annotation for red clover (Trifolium pratense; Fabaceae).</title>
        <authorList>
            <person name="Istvanek J."/>
            <person name="Jaros M."/>
            <person name="Krenek A."/>
            <person name="Repkova J."/>
        </authorList>
    </citation>
    <scope>NUCLEOTIDE SEQUENCE [LARGE SCALE GENOMIC DNA]</scope>
    <source>
        <strain evidence="2">cv. Tatra</strain>
        <tissue evidence="1">Young leaves</tissue>
    </source>
</reference>
<dbReference type="EMBL" id="ASHM01017358">
    <property type="protein sequence ID" value="PNX99074.1"/>
    <property type="molecule type" value="Genomic_DNA"/>
</dbReference>
<evidence type="ECO:0000313" key="1">
    <source>
        <dbReference type="EMBL" id="PNX99074.1"/>
    </source>
</evidence>
<proteinExistence type="predicted"/>